<proteinExistence type="inferred from homology"/>
<keyword evidence="1 3" id="KW-0689">Ribosomal protein</keyword>
<dbReference type="InterPro" id="IPR000307">
    <property type="entry name" value="Ribosomal_bS16"/>
</dbReference>
<dbReference type="AlphaFoldDB" id="A0A0G0ICI1"/>
<sequence length="74" mass="8295">MIKIRLSKTGAKNSPSYRVVAIDSKKKNEGLYLEVLGQYDPVKKHGVIDKEKLKKWVNLGAQVSPTVKKLVDSK</sequence>
<dbReference type="GO" id="GO:0015935">
    <property type="term" value="C:small ribosomal subunit"/>
    <property type="evidence" value="ECO:0007669"/>
    <property type="project" value="TreeGrafter"/>
</dbReference>
<name>A0A0G0ICI1_9BACT</name>
<dbReference type="GO" id="GO:0006412">
    <property type="term" value="P:translation"/>
    <property type="evidence" value="ECO:0007669"/>
    <property type="project" value="UniProtKB-UniRule"/>
</dbReference>
<comment type="similarity">
    <text evidence="3">Belongs to the bacterial ribosomal protein bS16 family.</text>
</comment>
<accession>A0A0G0ICI1</accession>
<dbReference type="GO" id="GO:0005737">
    <property type="term" value="C:cytoplasm"/>
    <property type="evidence" value="ECO:0007669"/>
    <property type="project" value="UniProtKB-ARBA"/>
</dbReference>
<dbReference type="Pfam" id="PF00886">
    <property type="entry name" value="Ribosomal_S16"/>
    <property type="match status" value="1"/>
</dbReference>
<dbReference type="PANTHER" id="PTHR12919:SF20">
    <property type="entry name" value="SMALL RIBOSOMAL SUBUNIT PROTEIN BS16M"/>
    <property type="match status" value="1"/>
</dbReference>
<evidence type="ECO:0000256" key="1">
    <source>
        <dbReference type="ARBA" id="ARBA00022980"/>
    </source>
</evidence>
<dbReference type="HAMAP" id="MF_00385">
    <property type="entry name" value="Ribosomal_bS16"/>
    <property type="match status" value="1"/>
</dbReference>
<dbReference type="NCBIfam" id="TIGR00002">
    <property type="entry name" value="S16"/>
    <property type="match status" value="1"/>
</dbReference>
<evidence type="ECO:0000313" key="4">
    <source>
        <dbReference type="EMBL" id="KKQ48665.1"/>
    </source>
</evidence>
<dbReference type="PANTHER" id="PTHR12919">
    <property type="entry name" value="30S RIBOSOMAL PROTEIN S16"/>
    <property type="match status" value="1"/>
</dbReference>
<evidence type="ECO:0000313" key="5">
    <source>
        <dbReference type="Proteomes" id="UP000034366"/>
    </source>
</evidence>
<dbReference type="InterPro" id="IPR023803">
    <property type="entry name" value="Ribosomal_bS16_dom_sf"/>
</dbReference>
<dbReference type="EMBL" id="LBTW01000026">
    <property type="protein sequence ID" value="KKQ48665.1"/>
    <property type="molecule type" value="Genomic_DNA"/>
</dbReference>
<evidence type="ECO:0000256" key="2">
    <source>
        <dbReference type="ARBA" id="ARBA00023274"/>
    </source>
</evidence>
<dbReference type="Gene3D" id="3.30.1320.10">
    <property type="match status" value="1"/>
</dbReference>
<dbReference type="Proteomes" id="UP000034366">
    <property type="component" value="Unassembled WGS sequence"/>
</dbReference>
<gene>
    <name evidence="3" type="primary">rpsP</name>
    <name evidence="4" type="ORF">US67_C0026G0015</name>
</gene>
<organism evidence="4 5">
    <name type="scientific">Candidatus Woesebacteria bacterium GW2011_GWD1_38_10</name>
    <dbReference type="NCBI Taxonomy" id="1618592"/>
    <lineage>
        <taxon>Bacteria</taxon>
        <taxon>Candidatus Woeseibacteriota</taxon>
    </lineage>
</organism>
<protein>
    <recommendedName>
        <fullName evidence="3">Small ribosomal subunit protein bS16</fullName>
    </recommendedName>
</protein>
<comment type="caution">
    <text evidence="4">The sequence shown here is derived from an EMBL/GenBank/DDBJ whole genome shotgun (WGS) entry which is preliminary data.</text>
</comment>
<dbReference type="SUPFAM" id="SSF54565">
    <property type="entry name" value="Ribosomal protein S16"/>
    <property type="match status" value="1"/>
</dbReference>
<reference evidence="4 5" key="1">
    <citation type="journal article" date="2015" name="Nature">
        <title>rRNA introns, odd ribosomes, and small enigmatic genomes across a large radiation of phyla.</title>
        <authorList>
            <person name="Brown C.T."/>
            <person name="Hug L.A."/>
            <person name="Thomas B.C."/>
            <person name="Sharon I."/>
            <person name="Castelle C.J."/>
            <person name="Singh A."/>
            <person name="Wilkins M.J."/>
            <person name="Williams K.H."/>
            <person name="Banfield J.F."/>
        </authorList>
    </citation>
    <scope>NUCLEOTIDE SEQUENCE [LARGE SCALE GENOMIC DNA]</scope>
</reference>
<keyword evidence="2 3" id="KW-0687">Ribonucleoprotein</keyword>
<dbReference type="GO" id="GO:0003735">
    <property type="term" value="F:structural constituent of ribosome"/>
    <property type="evidence" value="ECO:0007669"/>
    <property type="project" value="InterPro"/>
</dbReference>
<evidence type="ECO:0000256" key="3">
    <source>
        <dbReference type="HAMAP-Rule" id="MF_00385"/>
    </source>
</evidence>